<dbReference type="EMBL" id="LR797375">
    <property type="protein sequence ID" value="CAB4211612.1"/>
    <property type="molecule type" value="Genomic_DNA"/>
</dbReference>
<reference evidence="4" key="1">
    <citation type="submission" date="2020-05" db="EMBL/GenBank/DDBJ databases">
        <authorList>
            <person name="Chiriac C."/>
            <person name="Salcher M."/>
            <person name="Ghai R."/>
            <person name="Kavagutti S V."/>
        </authorList>
    </citation>
    <scope>NUCLEOTIDE SEQUENCE</scope>
</reference>
<evidence type="ECO:0000313" key="3">
    <source>
        <dbReference type="EMBL" id="CAB4181920.1"/>
    </source>
</evidence>
<feature type="region of interest" description="Disordered" evidence="1">
    <location>
        <begin position="36"/>
        <end position="68"/>
    </location>
</feature>
<dbReference type="EMBL" id="LR798454">
    <property type="protein sequence ID" value="CAB5238189.1"/>
    <property type="molecule type" value="Genomic_DNA"/>
</dbReference>
<dbReference type="EMBL" id="LR796861">
    <property type="protein sequence ID" value="CAB4170992.1"/>
    <property type="molecule type" value="Genomic_DNA"/>
</dbReference>
<proteinExistence type="predicted"/>
<organism evidence="4">
    <name type="scientific">uncultured Caudovirales phage</name>
    <dbReference type="NCBI Taxonomy" id="2100421"/>
    <lineage>
        <taxon>Viruses</taxon>
        <taxon>Duplodnaviria</taxon>
        <taxon>Heunggongvirae</taxon>
        <taxon>Uroviricota</taxon>
        <taxon>Caudoviricetes</taxon>
        <taxon>Peduoviridae</taxon>
        <taxon>Maltschvirus</taxon>
        <taxon>Maltschvirus maltsch</taxon>
    </lineage>
</organism>
<name>A0A6J5RW77_9CAUD</name>
<dbReference type="EMBL" id="LR797019">
    <property type="protein sequence ID" value="CAB4181920.1"/>
    <property type="molecule type" value="Genomic_DNA"/>
</dbReference>
<evidence type="ECO:0000256" key="1">
    <source>
        <dbReference type="SAM" id="MobiDB-lite"/>
    </source>
</evidence>
<dbReference type="EMBL" id="LR797272">
    <property type="protein sequence ID" value="CAB4197888.1"/>
    <property type="molecule type" value="Genomic_DNA"/>
</dbReference>
<accession>A0A6J5RW77</accession>
<protein>
    <submittedName>
        <fullName evidence="4">Uncharacterized protein</fullName>
    </submittedName>
</protein>
<evidence type="ECO:0000313" key="2">
    <source>
        <dbReference type="EMBL" id="CAB4170992.1"/>
    </source>
</evidence>
<evidence type="ECO:0000313" key="5">
    <source>
        <dbReference type="EMBL" id="CAB4211612.1"/>
    </source>
</evidence>
<evidence type="ECO:0000313" key="4">
    <source>
        <dbReference type="EMBL" id="CAB4197888.1"/>
    </source>
</evidence>
<gene>
    <name evidence="3" type="ORF">UFOVP1066_79</name>
    <name evidence="4" type="ORF">UFOVP1315_36</name>
    <name evidence="5" type="ORF">UFOVP1421_219</name>
    <name evidence="6" type="ORF">UFOVP1525_7</name>
    <name evidence="2" type="ORF">UFOVP909_192</name>
</gene>
<feature type="compositionally biased region" description="Polar residues" evidence="1">
    <location>
        <begin position="47"/>
        <end position="58"/>
    </location>
</feature>
<sequence length="68" mass="7486">MMNTFFKSKSELRAETEKQVKLFLKKGGSIEVVKARKAPKQRMSGKVTRSASTGTSGFATGFPRKSCI</sequence>
<evidence type="ECO:0000313" key="6">
    <source>
        <dbReference type="EMBL" id="CAB5238189.1"/>
    </source>
</evidence>